<dbReference type="PANTHER" id="PTHR33602">
    <property type="entry name" value="REGULATORY PROTEIN RECX FAMILY PROTEIN"/>
    <property type="match status" value="1"/>
</dbReference>
<keyword evidence="1" id="KW-0963">Cytoplasm</keyword>
<dbReference type="EMBL" id="UINC01059101">
    <property type="protein sequence ID" value="SVB82131.1"/>
    <property type="molecule type" value="Genomic_DNA"/>
</dbReference>
<accession>A0A382H6T9</accession>
<sequence length="63" mass="7193">MRSRSELKQRLLKKGYDIQDIEPLLEGFDANNILNDSEFALAFSRDKIRSKGIGPSILRVELS</sequence>
<feature type="non-terminal residue" evidence="3">
    <location>
        <position position="63"/>
    </location>
</feature>
<dbReference type="AlphaFoldDB" id="A0A382H6T9"/>
<organism evidence="3">
    <name type="scientific">marine metagenome</name>
    <dbReference type="NCBI Taxonomy" id="408172"/>
    <lineage>
        <taxon>unclassified sequences</taxon>
        <taxon>metagenomes</taxon>
        <taxon>ecological metagenomes</taxon>
    </lineage>
</organism>
<gene>
    <name evidence="3" type="ORF">METZ01_LOCUS234985</name>
</gene>
<dbReference type="PANTHER" id="PTHR33602:SF1">
    <property type="entry name" value="REGULATORY PROTEIN RECX FAMILY PROTEIN"/>
    <property type="match status" value="1"/>
</dbReference>
<evidence type="ECO:0000256" key="1">
    <source>
        <dbReference type="ARBA" id="ARBA00022490"/>
    </source>
</evidence>
<dbReference type="Pfam" id="PF21982">
    <property type="entry name" value="RecX_HTH1"/>
    <property type="match status" value="1"/>
</dbReference>
<evidence type="ECO:0000313" key="3">
    <source>
        <dbReference type="EMBL" id="SVB82131.1"/>
    </source>
</evidence>
<evidence type="ECO:0000259" key="2">
    <source>
        <dbReference type="Pfam" id="PF21982"/>
    </source>
</evidence>
<dbReference type="GO" id="GO:0006282">
    <property type="term" value="P:regulation of DNA repair"/>
    <property type="evidence" value="ECO:0007669"/>
    <property type="project" value="InterPro"/>
</dbReference>
<name>A0A382H6T9_9ZZZZ</name>
<feature type="domain" description="RecX first three-helical" evidence="2">
    <location>
        <begin position="1"/>
        <end position="25"/>
    </location>
</feature>
<dbReference type="InterPro" id="IPR003783">
    <property type="entry name" value="Regulatory_RecX"/>
</dbReference>
<protein>
    <recommendedName>
        <fullName evidence="2">RecX first three-helical domain-containing protein</fullName>
    </recommendedName>
</protein>
<dbReference type="InterPro" id="IPR053926">
    <property type="entry name" value="RecX_HTH_1st"/>
</dbReference>
<reference evidence="3" key="1">
    <citation type="submission" date="2018-05" db="EMBL/GenBank/DDBJ databases">
        <authorList>
            <person name="Lanie J.A."/>
            <person name="Ng W.-L."/>
            <person name="Kazmierczak K.M."/>
            <person name="Andrzejewski T.M."/>
            <person name="Davidsen T.M."/>
            <person name="Wayne K.J."/>
            <person name="Tettelin H."/>
            <person name="Glass J.I."/>
            <person name="Rusch D."/>
            <person name="Podicherti R."/>
            <person name="Tsui H.-C.T."/>
            <person name="Winkler M.E."/>
        </authorList>
    </citation>
    <scope>NUCLEOTIDE SEQUENCE</scope>
</reference>
<proteinExistence type="predicted"/>